<feature type="transmembrane region" description="Helical" evidence="7">
    <location>
        <begin position="588"/>
        <end position="609"/>
    </location>
</feature>
<feature type="compositionally biased region" description="Pro residues" evidence="6">
    <location>
        <begin position="57"/>
        <end position="92"/>
    </location>
</feature>
<dbReference type="CDD" id="cd14014">
    <property type="entry name" value="STKc_PknB_like"/>
    <property type="match status" value="1"/>
</dbReference>
<proteinExistence type="predicted"/>
<evidence type="ECO:0000256" key="1">
    <source>
        <dbReference type="ARBA" id="ARBA00022679"/>
    </source>
</evidence>
<dbReference type="PROSITE" id="PS00107">
    <property type="entry name" value="PROTEIN_KINASE_ATP"/>
    <property type="match status" value="1"/>
</dbReference>
<comment type="caution">
    <text evidence="9">The sequence shown here is derived from an EMBL/GenBank/DDBJ whole genome shotgun (WGS) entry which is preliminary data.</text>
</comment>
<organism evidence="9 10">
    <name type="scientific">Polyangium mundeleinium</name>
    <dbReference type="NCBI Taxonomy" id="2995306"/>
    <lineage>
        <taxon>Bacteria</taxon>
        <taxon>Pseudomonadati</taxon>
        <taxon>Myxococcota</taxon>
        <taxon>Polyangia</taxon>
        <taxon>Polyangiales</taxon>
        <taxon>Polyangiaceae</taxon>
        <taxon>Polyangium</taxon>
    </lineage>
</organism>
<evidence type="ECO:0000256" key="2">
    <source>
        <dbReference type="ARBA" id="ARBA00022741"/>
    </source>
</evidence>
<feature type="domain" description="Protein kinase" evidence="8">
    <location>
        <begin position="229"/>
        <end position="496"/>
    </location>
</feature>
<name>A0ABT5ELP8_9BACT</name>
<accession>A0ABT5ELP8</accession>
<keyword evidence="1" id="KW-0808">Transferase</keyword>
<keyword evidence="3 9" id="KW-0418">Kinase</keyword>
<reference evidence="9 10" key="1">
    <citation type="submission" date="2022-11" db="EMBL/GenBank/DDBJ databases">
        <title>Minimal conservation of predation-associated metabolite biosynthetic gene clusters underscores biosynthetic potential of Myxococcota including descriptions for ten novel species: Archangium lansinium sp. nov., Myxococcus landrumus sp. nov., Nannocystis bai.</title>
        <authorList>
            <person name="Ahearne A."/>
            <person name="Stevens C."/>
            <person name="Dowd S."/>
        </authorList>
    </citation>
    <scope>NUCLEOTIDE SEQUENCE [LARGE SCALE GENOMIC DNA]</scope>
    <source>
        <strain evidence="9 10">RJM3</strain>
    </source>
</reference>
<dbReference type="PANTHER" id="PTHR43289:SF6">
    <property type="entry name" value="SERINE_THREONINE-PROTEIN KINASE NEKL-3"/>
    <property type="match status" value="1"/>
</dbReference>
<dbReference type="InterPro" id="IPR011009">
    <property type="entry name" value="Kinase-like_dom_sf"/>
</dbReference>
<keyword evidence="7" id="KW-0472">Membrane</keyword>
<keyword evidence="4 5" id="KW-0067">ATP-binding</keyword>
<evidence type="ECO:0000256" key="7">
    <source>
        <dbReference type="SAM" id="Phobius"/>
    </source>
</evidence>
<evidence type="ECO:0000256" key="5">
    <source>
        <dbReference type="PROSITE-ProRule" id="PRU10141"/>
    </source>
</evidence>
<sequence length="683" mass="70001">MPAPPRPSSPAVVPAAPAAPPRAPSSGAPAPAEPAAAPEAEWDVELGATLAGGFNAPPIPEPPPAPAAVPAPLPTPLPAPLPASAPPAPLPNPGRTSAPPLPFMAPPPPPSPAAVSAGRGSAPGMMVPSMNGELRRSSSPSFPGAPPQGAEALRRSGSSLPAVVPPGQDPLRRSSSALAAVTPSMLEAQRRSSPGVASQGDGAFGDPERAGAAAGSVAYAPGDIIGGKYQLQRVLGQGGMGAVWVARNLSLDADIALKLIRRDRATEEASARLLTEARAAAKLGHPGIVRVFDFGQTEVGDPYLVMELLTGESLSAILARKKRLAPSVALQTLLPVAAALAAAHLKGIVHRDLKPDNVMLTTDESGKIVPKLLDFGIARVLRDDVERHVTIAGEVLGSPDYMSPEQARGEADIDHRTDVWTYSVLLYETITGRRPFDAPNYNALIAAIVANTPMPTHAFGTGDAALWAILERGLAKDRSARWQSLRDMGVALAGWALERGIQQDISGLSLQSEWLAPKMRRLLTVQPMDVSGLAAARAAAIAAAAPVAPPVALPVTPSAPGLVLPGVVRDANDAAERKNLRGGSKRKVVVVVGTAIVLVASFFVVRALLSDPAAPAGVPAAQTEAHPAPPAPVPAPTPSATPTTTAEPQAPPTATATATTKTTPAPVRTTQKKAPPVPKNIQF</sequence>
<dbReference type="PANTHER" id="PTHR43289">
    <property type="entry name" value="MITOGEN-ACTIVATED PROTEIN KINASE KINASE KINASE 20-RELATED"/>
    <property type="match status" value="1"/>
</dbReference>
<dbReference type="Gene3D" id="1.10.510.10">
    <property type="entry name" value="Transferase(Phosphotransferase) domain 1"/>
    <property type="match status" value="1"/>
</dbReference>
<feature type="binding site" evidence="5">
    <location>
        <position position="258"/>
    </location>
    <ligand>
        <name>ATP</name>
        <dbReference type="ChEBI" id="CHEBI:30616"/>
    </ligand>
</feature>
<feature type="compositionally biased region" description="Pro residues" evidence="6">
    <location>
        <begin position="627"/>
        <end position="639"/>
    </location>
</feature>
<dbReference type="PROSITE" id="PS00108">
    <property type="entry name" value="PROTEIN_KINASE_ST"/>
    <property type="match status" value="1"/>
</dbReference>
<feature type="region of interest" description="Disordered" evidence="6">
    <location>
        <begin position="617"/>
        <end position="683"/>
    </location>
</feature>
<dbReference type="Gene3D" id="3.30.200.20">
    <property type="entry name" value="Phosphorylase Kinase, domain 1"/>
    <property type="match status" value="1"/>
</dbReference>
<dbReference type="InterPro" id="IPR008271">
    <property type="entry name" value="Ser/Thr_kinase_AS"/>
</dbReference>
<keyword evidence="7" id="KW-0812">Transmembrane</keyword>
<keyword evidence="7" id="KW-1133">Transmembrane helix</keyword>
<feature type="compositionally biased region" description="Pro residues" evidence="6">
    <location>
        <begin position="99"/>
        <end position="112"/>
    </location>
</feature>
<dbReference type="SMART" id="SM00220">
    <property type="entry name" value="S_TKc"/>
    <property type="match status" value="1"/>
</dbReference>
<dbReference type="Pfam" id="PF00069">
    <property type="entry name" value="Pkinase"/>
    <property type="match status" value="1"/>
</dbReference>
<gene>
    <name evidence="9" type="ORF">POL67_15585</name>
</gene>
<feature type="region of interest" description="Disordered" evidence="6">
    <location>
        <begin position="1"/>
        <end position="209"/>
    </location>
</feature>
<evidence type="ECO:0000259" key="8">
    <source>
        <dbReference type="PROSITE" id="PS50011"/>
    </source>
</evidence>
<dbReference type="PROSITE" id="PS50011">
    <property type="entry name" value="PROTEIN_KINASE_DOM"/>
    <property type="match status" value="1"/>
</dbReference>
<dbReference type="Proteomes" id="UP001221411">
    <property type="component" value="Unassembled WGS sequence"/>
</dbReference>
<feature type="compositionally biased region" description="Low complexity" evidence="6">
    <location>
        <begin position="24"/>
        <end position="39"/>
    </location>
</feature>
<evidence type="ECO:0000313" key="10">
    <source>
        <dbReference type="Proteomes" id="UP001221411"/>
    </source>
</evidence>
<feature type="compositionally biased region" description="Low complexity" evidence="6">
    <location>
        <begin position="640"/>
        <end position="669"/>
    </location>
</feature>
<dbReference type="EMBL" id="JAQNDO010000001">
    <property type="protein sequence ID" value="MDC0742772.1"/>
    <property type="molecule type" value="Genomic_DNA"/>
</dbReference>
<dbReference type="InterPro" id="IPR000719">
    <property type="entry name" value="Prot_kinase_dom"/>
</dbReference>
<keyword evidence="10" id="KW-1185">Reference proteome</keyword>
<dbReference type="RefSeq" id="WP_271918147.1">
    <property type="nucleotide sequence ID" value="NZ_JAQNDO010000001.1"/>
</dbReference>
<keyword evidence="2 5" id="KW-0547">Nucleotide-binding</keyword>
<evidence type="ECO:0000313" key="9">
    <source>
        <dbReference type="EMBL" id="MDC0742772.1"/>
    </source>
</evidence>
<dbReference type="SUPFAM" id="SSF56112">
    <property type="entry name" value="Protein kinase-like (PK-like)"/>
    <property type="match status" value="1"/>
</dbReference>
<evidence type="ECO:0000256" key="3">
    <source>
        <dbReference type="ARBA" id="ARBA00022777"/>
    </source>
</evidence>
<evidence type="ECO:0000256" key="6">
    <source>
        <dbReference type="SAM" id="MobiDB-lite"/>
    </source>
</evidence>
<dbReference type="GO" id="GO:0016301">
    <property type="term" value="F:kinase activity"/>
    <property type="evidence" value="ECO:0007669"/>
    <property type="project" value="UniProtKB-KW"/>
</dbReference>
<evidence type="ECO:0000256" key="4">
    <source>
        <dbReference type="ARBA" id="ARBA00022840"/>
    </source>
</evidence>
<dbReference type="InterPro" id="IPR017441">
    <property type="entry name" value="Protein_kinase_ATP_BS"/>
</dbReference>
<protein>
    <submittedName>
        <fullName evidence="9">Serine/threonine-protein kinase</fullName>
    </submittedName>
</protein>
<feature type="compositionally biased region" description="Low complexity" evidence="6">
    <location>
        <begin position="113"/>
        <end position="124"/>
    </location>
</feature>